<dbReference type="InterPro" id="IPR037057">
    <property type="entry name" value="DNA_rep_MutH/T2_RE_sf"/>
</dbReference>
<dbReference type="GO" id="GO:0003677">
    <property type="term" value="F:DNA binding"/>
    <property type="evidence" value="ECO:0007669"/>
    <property type="project" value="InterPro"/>
</dbReference>
<dbReference type="KEGG" id="ppla:BBI15_10180"/>
<keyword evidence="3" id="KW-0378">Hydrolase</keyword>
<sequence>MRFESEIELLSRAQEAEGMSFYEIDRTGRIDNEKAKGHLGQIIEESFFGYEVNSNAEADFAELGIELKVTPVKELKNGQLSAKERLVLNIIDFHKEALNSFEDSSFWRKNESLLLMFYKWLPDIPRGNYRILKSHLHRFSESDLQVIRNDWSIIVAKIKAGQAHLISEGDTAYLGACTKGANRKSIRTQPFSPEPAMQRAFSLKASYMTTLIRELITAEHLVPIAEPDELQQKSLGQLLSDRFKKYEGMAVEDIAKEADAPLNTKSKSFLPLFVSSLLGVKGTSLEDIEEFSKANIKFKTVRLEPDGKPKEHMSFHTINFQEWINEEWETSLLRTMFEETKYLLVVFGYQETLRENPDRNLYFKGVHLWNMPMEEIEGRLKDFWLEGRAILEEGVLLKKTNRGISNNLPGPQSNGLCHVRPRARNAGDRIILPDGQPITKQAFWIDREYIGEITKKLK</sequence>
<dbReference type="GO" id="GO:0016787">
    <property type="term" value="F:hydrolase activity"/>
    <property type="evidence" value="ECO:0007669"/>
    <property type="project" value="UniProtKB-KW"/>
</dbReference>
<dbReference type="STRING" id="1038856.BBI15_10180"/>
<evidence type="ECO:0000313" key="5">
    <source>
        <dbReference type="EMBL" id="ANU20557.1"/>
    </source>
</evidence>
<dbReference type="EMBL" id="CP016539">
    <property type="protein sequence ID" value="ANU20557.1"/>
    <property type="molecule type" value="Genomic_DNA"/>
</dbReference>
<dbReference type="Pfam" id="PF02976">
    <property type="entry name" value="MutH"/>
    <property type="match status" value="2"/>
</dbReference>
<protein>
    <submittedName>
        <fullName evidence="5">Restriction endonuclease</fullName>
    </submittedName>
</protein>
<dbReference type="CDD" id="cd22356">
    <property type="entry name" value="Sau3AI_N-like"/>
    <property type="match status" value="1"/>
</dbReference>
<evidence type="ECO:0000256" key="1">
    <source>
        <dbReference type="ARBA" id="ARBA00022722"/>
    </source>
</evidence>
<dbReference type="GO" id="GO:0004519">
    <property type="term" value="F:endonuclease activity"/>
    <property type="evidence" value="ECO:0007669"/>
    <property type="project" value="UniProtKB-KW"/>
</dbReference>
<accession>A0A1C7EAU3</accession>
<evidence type="ECO:0000256" key="3">
    <source>
        <dbReference type="ARBA" id="ARBA00022801"/>
    </source>
</evidence>
<keyword evidence="2 5" id="KW-0255">Endonuclease</keyword>
<gene>
    <name evidence="5" type="ORF">BBI15_10180</name>
</gene>
<evidence type="ECO:0000259" key="4">
    <source>
        <dbReference type="SMART" id="SM00927"/>
    </source>
</evidence>
<dbReference type="InterPro" id="IPR011335">
    <property type="entry name" value="Restrct_endonuc-II-like"/>
</dbReference>
<dbReference type="Proteomes" id="UP000092650">
    <property type="component" value="Chromosome"/>
</dbReference>
<dbReference type="CDD" id="cd22355">
    <property type="entry name" value="Sau3AI_C"/>
    <property type="match status" value="1"/>
</dbReference>
<dbReference type="Gene3D" id="3.40.600.10">
    <property type="entry name" value="DNA mismatch repair MutH/Restriction endonuclease, type II"/>
    <property type="match status" value="2"/>
</dbReference>
<dbReference type="SMART" id="SM00927">
    <property type="entry name" value="MutH"/>
    <property type="match status" value="1"/>
</dbReference>
<evidence type="ECO:0000313" key="6">
    <source>
        <dbReference type="Proteomes" id="UP000092650"/>
    </source>
</evidence>
<proteinExistence type="predicted"/>
<dbReference type="InterPro" id="IPR011337">
    <property type="entry name" value="DNA_rep_MutH/RE_typeII_Sau3AI"/>
</dbReference>
<feature type="domain" description="DNA mismatch repair MutH/Type II restriction enzyme Sau3AI" evidence="4">
    <location>
        <begin position="48"/>
        <end position="150"/>
    </location>
</feature>
<dbReference type="OrthoDB" id="3188707at2"/>
<reference evidence="5" key="1">
    <citation type="submission" date="2016-10" db="EMBL/GenBank/DDBJ databases">
        <authorList>
            <person name="See-Too W.S."/>
        </authorList>
    </citation>
    <scope>NUCLEOTIDE SEQUENCE [LARGE SCALE GENOMIC DNA]</scope>
    <source>
        <strain evidence="5">DSM 23997</strain>
    </source>
</reference>
<evidence type="ECO:0000256" key="2">
    <source>
        <dbReference type="ARBA" id="ARBA00022759"/>
    </source>
</evidence>
<dbReference type="SUPFAM" id="SSF52980">
    <property type="entry name" value="Restriction endonuclease-like"/>
    <property type="match status" value="2"/>
</dbReference>
<keyword evidence="1" id="KW-0540">Nuclease</keyword>
<organism evidence="5 6">
    <name type="scientific">Planococcus plakortidis</name>
    <dbReference type="NCBI Taxonomy" id="1038856"/>
    <lineage>
        <taxon>Bacteria</taxon>
        <taxon>Bacillati</taxon>
        <taxon>Bacillota</taxon>
        <taxon>Bacilli</taxon>
        <taxon>Bacillales</taxon>
        <taxon>Caryophanaceae</taxon>
        <taxon>Planococcus</taxon>
    </lineage>
</organism>
<dbReference type="RefSeq" id="WP_068870687.1">
    <property type="nucleotide sequence ID" value="NZ_CP016539.2"/>
</dbReference>
<dbReference type="AlphaFoldDB" id="A0A1C7EAU3"/>
<dbReference type="REBASE" id="155852">
    <property type="entry name" value="Ppl23997ORF10175P"/>
</dbReference>
<dbReference type="NCBIfam" id="NF040973">
    <property type="entry name" value="restrict_Sau3AI"/>
    <property type="match status" value="1"/>
</dbReference>
<keyword evidence="6" id="KW-1185">Reference proteome</keyword>
<name>A0A1C7EAU3_9BACL</name>